<keyword evidence="3" id="KW-1185">Reference proteome</keyword>
<dbReference type="Gene3D" id="3.30.1330.100">
    <property type="entry name" value="CofE-like"/>
    <property type="match status" value="1"/>
</dbReference>
<dbReference type="InterPro" id="IPR002847">
    <property type="entry name" value="F420-0_gamma-glut_ligase-dom"/>
</dbReference>
<protein>
    <recommendedName>
        <fullName evidence="1">Coenzyme F420:L-glutamate ligase-like domain-containing protein</fullName>
    </recommendedName>
</protein>
<accession>C5CGP9</accession>
<reference evidence="2 3" key="2">
    <citation type="journal article" date="2011" name="J. Bacteriol.">
        <title>Genome Sequence of Kosmotoga olearia Strain TBF 19.5.1, a Thermophilic Bacterium with a Wide Growth Temperature Range, Isolated from the Troll B Oil Platform in the North Sea.</title>
        <authorList>
            <person name="Swithers K.S."/>
            <person name="Dipippo J.L."/>
            <person name="Bruce D.C."/>
            <person name="Detter C."/>
            <person name="Tapia R."/>
            <person name="Han S."/>
            <person name="Goodwin L.A."/>
            <person name="Han J."/>
            <person name="Woyke T."/>
            <person name="Pitluck S."/>
            <person name="Pennacchio L."/>
            <person name="Nolan M."/>
            <person name="Mikhailova N."/>
            <person name="Land M.L."/>
            <person name="Nesbo C.L."/>
            <person name="Gogarten J.P."/>
            <person name="Noll K.M."/>
        </authorList>
    </citation>
    <scope>NUCLEOTIDE SEQUENCE [LARGE SCALE GENOMIC DNA]</scope>
    <source>
        <strain evidence="3">ATCC BAA-1733 / DSM 21960 / TBF 19.5.1</strain>
    </source>
</reference>
<name>C5CGP9_KOSOT</name>
<dbReference type="Proteomes" id="UP000002382">
    <property type="component" value="Chromosome"/>
</dbReference>
<dbReference type="RefSeq" id="WP_015868290.1">
    <property type="nucleotide sequence ID" value="NC_012785.1"/>
</dbReference>
<organism evidence="2 3">
    <name type="scientific">Kosmotoga olearia (strain ATCC BAA-1733 / DSM 21960 / TBF 19.5.1)</name>
    <dbReference type="NCBI Taxonomy" id="521045"/>
    <lineage>
        <taxon>Bacteria</taxon>
        <taxon>Thermotogati</taxon>
        <taxon>Thermotogota</taxon>
        <taxon>Thermotogae</taxon>
        <taxon>Kosmotogales</taxon>
        <taxon>Kosmotogaceae</taxon>
        <taxon>Kosmotoga</taxon>
    </lineage>
</organism>
<dbReference type="HOGENOM" id="CLU_051152_1_1_0"/>
<reference evidence="2 3" key="1">
    <citation type="submission" date="2009-06" db="EMBL/GenBank/DDBJ databases">
        <title>Complete sequence of Thermotogales bacterium TBF 19.5.1.</title>
        <authorList>
            <consortium name="US DOE Joint Genome Institute"/>
            <person name="Lucas S."/>
            <person name="Copeland A."/>
            <person name="Lapidus A."/>
            <person name="Glavina del Rio T."/>
            <person name="Tice H."/>
            <person name="Bruce D."/>
            <person name="Goodwin L."/>
            <person name="Pitluck S."/>
            <person name="Chertkov O."/>
            <person name="Brettin T."/>
            <person name="Detter J.C."/>
            <person name="Han C."/>
            <person name="Schmutz J."/>
            <person name="Larimer F."/>
            <person name="Land M."/>
            <person name="Hauser L."/>
            <person name="Kyrpides N."/>
            <person name="Ovchinnikova G."/>
            <person name="Noll K."/>
        </authorList>
    </citation>
    <scope>NUCLEOTIDE SEQUENCE [LARGE SCALE GENOMIC DNA]</scope>
    <source>
        <strain evidence="3">ATCC BAA-1733 / DSM 21960 / TBF 19.5.1</strain>
    </source>
</reference>
<dbReference type="OrthoDB" id="46795at2"/>
<evidence type="ECO:0000259" key="1">
    <source>
        <dbReference type="Pfam" id="PF01996"/>
    </source>
</evidence>
<dbReference type="Gene3D" id="3.90.1660.10">
    <property type="entry name" value="CofE-like domain"/>
    <property type="match status" value="1"/>
</dbReference>
<evidence type="ECO:0000313" key="3">
    <source>
        <dbReference type="Proteomes" id="UP000002382"/>
    </source>
</evidence>
<dbReference type="KEGG" id="kol:Kole_0919"/>
<feature type="domain" description="Coenzyme F420:L-glutamate ligase-like" evidence="1">
    <location>
        <begin position="33"/>
        <end position="267"/>
    </location>
</feature>
<gene>
    <name evidence="2" type="ordered locus">Kole_0919</name>
</gene>
<dbReference type="EMBL" id="CP001634">
    <property type="protein sequence ID" value="ACR79628.1"/>
    <property type="molecule type" value="Genomic_DNA"/>
</dbReference>
<proteinExistence type="predicted"/>
<sequence>MSEQTVKGELRVIPISVSKAIVPEEARRTTAGEYLVNALKEKGIEVQDKDVFVLTSKLVSLFDGRTINLSTVTPSRKAKILGKLFHKDPREVELIMREGKVLAVIPFKKIAKNPAIWKRMLQFSANPEGTRQALDISTYVFVVNNHAAYLDDAGIDFSNSPPDYVTLLPKDPCASAKRIRKEIMDLTGKEVAVIITDTVSVLGRMGSQDIAIGYSGIDPITRKSGKEDLFGEPHLGGNDLVIDSMAGIAGLVMGQMNESTPATLIRGYDYEPEREDEEPKGMELIAYPKSMAFRSSVLTILTTVWFRIVNFFTFQKWPKDEEN</sequence>
<dbReference type="GO" id="GO:0052618">
    <property type="term" value="F:coenzyme F420-0:L-glutamate ligase activity"/>
    <property type="evidence" value="ECO:0007669"/>
    <property type="project" value="TreeGrafter"/>
</dbReference>
<dbReference type="PANTHER" id="PTHR47917">
    <property type="match status" value="1"/>
</dbReference>
<dbReference type="SUPFAM" id="SSF144010">
    <property type="entry name" value="CofE-like"/>
    <property type="match status" value="1"/>
</dbReference>
<dbReference type="STRING" id="521045.Kole_0919"/>
<dbReference type="Pfam" id="PF01996">
    <property type="entry name" value="F420_ligase"/>
    <property type="match status" value="1"/>
</dbReference>
<dbReference type="eggNOG" id="COG1478">
    <property type="taxonomic scope" value="Bacteria"/>
</dbReference>
<dbReference type="PANTHER" id="PTHR47917:SF1">
    <property type="entry name" value="COENZYME F420:L-GLUTAMATE LIGASE"/>
    <property type="match status" value="1"/>
</dbReference>
<evidence type="ECO:0000313" key="2">
    <source>
        <dbReference type="EMBL" id="ACR79628.1"/>
    </source>
</evidence>
<dbReference type="AlphaFoldDB" id="C5CGP9"/>